<evidence type="ECO:0000313" key="2">
    <source>
        <dbReference type="EMBL" id="KCZ80351.1"/>
    </source>
</evidence>
<evidence type="ECO:0000256" key="1">
    <source>
        <dbReference type="SAM" id="SignalP"/>
    </source>
</evidence>
<sequence>MKKLNFHMNSTFALLLLLKGIICTAIEAERTHFNLIKSELKNCCAKKLIFYSNHSHIFYKNYVHKFFSPNRIQKDDFEKKTYPILKYYISMVIDISENLETKLKNFNSFVSQNNLEPSKIDGGKRLFECLDILQSEIVILKENSGKLINENYDSDNTKIMDQQLYKLNHVKVKEFFLKTISLRKKFLEFQIYYNSLVWKIEISKKYQPENLNKCDVYFFINDIKANIEGFMKRRTKKLHNLYSLERKMFRERKYNPIIKNNVYFEYKTLEYIYNYMFGENHEDTFFRKLISGSDSREIKAQIKEALQVKDYNFYLVLNQIPRIIMHSIRKTLEVFEKKILEYKKVKLQIFVKILQMLEANKFSLQKEILTKDKLIYYKLRIVNELKDLNMRLTKLQVSIYFKCFIKIKLINENLKNSNYKNIIVLDVLNENISYFKNELIGLGIICEKNNEFLEDFFENTVLNILFNEELDEFL</sequence>
<name>A0A059F037_9MICR</name>
<keyword evidence="1" id="KW-0732">Signal</keyword>
<reference evidence="2 3" key="2">
    <citation type="submission" date="2014-03" db="EMBL/GenBank/DDBJ databases">
        <title>The Genome Sequence of Anncaliia algerae insect isolate PRA339.</title>
        <authorList>
            <consortium name="The Broad Institute Genome Sequencing Platform"/>
            <consortium name="The Broad Institute Genome Sequencing Center for Infectious Disease"/>
            <person name="Cuomo C."/>
            <person name="Becnel J."/>
            <person name="Sanscrainte N."/>
            <person name="Walker B."/>
            <person name="Young S.K."/>
            <person name="Zeng Q."/>
            <person name="Gargeya S."/>
            <person name="Fitzgerald M."/>
            <person name="Haas B."/>
            <person name="Abouelleil A."/>
            <person name="Alvarado L."/>
            <person name="Arachchi H.M."/>
            <person name="Berlin A.M."/>
            <person name="Chapman S.B."/>
            <person name="Dewar J."/>
            <person name="Goldberg J."/>
            <person name="Griggs A."/>
            <person name="Gujja S."/>
            <person name="Hansen M."/>
            <person name="Howarth C."/>
            <person name="Imamovic A."/>
            <person name="Larimer J."/>
            <person name="McCowan C."/>
            <person name="Murphy C."/>
            <person name="Neiman D."/>
            <person name="Pearson M."/>
            <person name="Priest M."/>
            <person name="Roberts A."/>
            <person name="Saif S."/>
            <person name="Shea T."/>
            <person name="Sisk P."/>
            <person name="Sykes S."/>
            <person name="Wortman J."/>
            <person name="Nusbaum C."/>
            <person name="Birren B."/>
        </authorList>
    </citation>
    <scope>NUCLEOTIDE SEQUENCE [LARGE SCALE GENOMIC DNA]</scope>
    <source>
        <strain evidence="2 3">PRA339</strain>
    </source>
</reference>
<reference evidence="3" key="1">
    <citation type="submission" date="2013-02" db="EMBL/GenBank/DDBJ databases">
        <authorList>
            <consortium name="The Broad Institute Genome Sequencing Platform"/>
            <person name="Cuomo C."/>
            <person name="Becnel J."/>
            <person name="Sanscrainte N."/>
            <person name="Walker B."/>
            <person name="Young S.K."/>
            <person name="Zeng Q."/>
            <person name="Gargeya S."/>
            <person name="Fitzgerald M."/>
            <person name="Haas B."/>
            <person name="Abouelleil A."/>
            <person name="Alvarado L."/>
            <person name="Arachchi H.M."/>
            <person name="Berlin A.M."/>
            <person name="Chapman S.B."/>
            <person name="Dewar J."/>
            <person name="Goldberg J."/>
            <person name="Griggs A."/>
            <person name="Gujja S."/>
            <person name="Hansen M."/>
            <person name="Howarth C."/>
            <person name="Imamovic A."/>
            <person name="Larimer J."/>
            <person name="McCowan C."/>
            <person name="Murphy C."/>
            <person name="Neiman D."/>
            <person name="Pearson M."/>
            <person name="Priest M."/>
            <person name="Roberts A."/>
            <person name="Saif S."/>
            <person name="Shea T."/>
            <person name="Sisk P."/>
            <person name="Sykes S."/>
            <person name="Wortman J."/>
            <person name="Nusbaum C."/>
            <person name="Birren B."/>
        </authorList>
    </citation>
    <scope>NUCLEOTIDE SEQUENCE [LARGE SCALE GENOMIC DNA]</scope>
    <source>
        <strain evidence="3">PRA339</strain>
    </source>
</reference>
<organism evidence="2 3">
    <name type="scientific">Anncaliia algerae PRA339</name>
    <dbReference type="NCBI Taxonomy" id="1288291"/>
    <lineage>
        <taxon>Eukaryota</taxon>
        <taxon>Fungi</taxon>
        <taxon>Fungi incertae sedis</taxon>
        <taxon>Microsporidia</taxon>
        <taxon>Tubulinosematoidea</taxon>
        <taxon>Tubulinosematidae</taxon>
        <taxon>Anncaliia</taxon>
    </lineage>
</organism>
<gene>
    <name evidence="2" type="ORF">H312_02258</name>
</gene>
<dbReference type="AlphaFoldDB" id="A0A059F037"/>
<accession>A0A059F037</accession>
<feature type="signal peptide" evidence="1">
    <location>
        <begin position="1"/>
        <end position="28"/>
    </location>
</feature>
<proteinExistence type="predicted"/>
<protein>
    <submittedName>
        <fullName evidence="2">Uncharacterized protein</fullName>
    </submittedName>
</protein>
<feature type="chain" id="PRO_5001577647" evidence="1">
    <location>
        <begin position="29"/>
        <end position="474"/>
    </location>
</feature>
<dbReference type="OrthoDB" id="2196566at2759"/>
<dbReference type="HOGENOM" id="CLU_576131_0_0_1"/>
<evidence type="ECO:0000313" key="3">
    <source>
        <dbReference type="Proteomes" id="UP000030655"/>
    </source>
</evidence>
<dbReference type="Proteomes" id="UP000030655">
    <property type="component" value="Unassembled WGS sequence"/>
</dbReference>
<dbReference type="VEuPathDB" id="MicrosporidiaDB:H312_02258"/>
<keyword evidence="3" id="KW-1185">Reference proteome</keyword>
<dbReference type="EMBL" id="KK365186">
    <property type="protein sequence ID" value="KCZ80351.1"/>
    <property type="molecule type" value="Genomic_DNA"/>
</dbReference>